<dbReference type="InterPro" id="IPR001680">
    <property type="entry name" value="WD40_rpt"/>
</dbReference>
<dbReference type="InterPro" id="IPR015943">
    <property type="entry name" value="WD40/YVTN_repeat-like_dom_sf"/>
</dbReference>
<dbReference type="OrthoDB" id="6262491at2759"/>
<dbReference type="PROSITE" id="PS50082">
    <property type="entry name" value="WD_REPEATS_2"/>
    <property type="match status" value="2"/>
</dbReference>
<sequence>MEDVICNERSRAVARRTITRSDLAKWPYIATNDAGLLDDGHAFIGTTEAKARSVKLKHLVFAGSHYPSKYLRRYTLSVDGKLLAGSFNASDILVWRLSDGLLVQRLQHRGHTDNVRSLSFSPNNQTLVSGSNDKNAIVWDVRSGHVLLRLEGHSGRVTIVTYAPHGALIVTASEEDNSMKIWD</sequence>
<dbReference type="Proteomes" id="UP000008370">
    <property type="component" value="Unassembled WGS sequence"/>
</dbReference>
<dbReference type="STRING" id="650164.K5WII8"/>
<keyword evidence="2" id="KW-0677">Repeat</keyword>
<dbReference type="PROSITE" id="PS50294">
    <property type="entry name" value="WD_REPEATS_REGION"/>
    <property type="match status" value="2"/>
</dbReference>
<feature type="non-terminal residue" evidence="4">
    <location>
        <position position="183"/>
    </location>
</feature>
<dbReference type="InterPro" id="IPR019775">
    <property type="entry name" value="WD40_repeat_CS"/>
</dbReference>
<dbReference type="GeneID" id="18920546"/>
<gene>
    <name evidence="4" type="ORF">PHACADRAFT_86507</name>
</gene>
<dbReference type="EMBL" id="JH930469">
    <property type="protein sequence ID" value="EKM58914.1"/>
    <property type="molecule type" value="Genomic_DNA"/>
</dbReference>
<name>K5WII8_PHACS</name>
<dbReference type="PROSITE" id="PS00678">
    <property type="entry name" value="WD_REPEATS_1"/>
    <property type="match status" value="1"/>
</dbReference>
<protein>
    <submittedName>
        <fullName evidence="4">Uncharacterized protein</fullName>
    </submittedName>
</protein>
<dbReference type="HOGENOM" id="CLU_1337923_0_0_1"/>
<keyword evidence="1 3" id="KW-0853">WD repeat</keyword>
<dbReference type="AlphaFoldDB" id="K5WII8"/>
<keyword evidence="5" id="KW-1185">Reference proteome</keyword>
<dbReference type="InParanoid" id="K5WII8"/>
<dbReference type="PANTHER" id="PTHR19848">
    <property type="entry name" value="WD40 REPEAT PROTEIN"/>
    <property type="match status" value="1"/>
</dbReference>
<dbReference type="KEGG" id="pco:PHACADRAFT_86507"/>
<dbReference type="Pfam" id="PF00400">
    <property type="entry name" value="WD40"/>
    <property type="match status" value="2"/>
</dbReference>
<dbReference type="Gene3D" id="2.130.10.10">
    <property type="entry name" value="YVTN repeat-like/Quinoprotein amine dehydrogenase"/>
    <property type="match status" value="1"/>
</dbReference>
<feature type="repeat" description="WD" evidence="3">
    <location>
        <begin position="150"/>
        <end position="183"/>
    </location>
</feature>
<reference evidence="4 5" key="1">
    <citation type="journal article" date="2012" name="BMC Genomics">
        <title>Comparative genomics of the white-rot fungi, Phanerochaete carnosa and P. chrysosporium, to elucidate the genetic basis of the distinct wood types they colonize.</title>
        <authorList>
            <person name="Suzuki H."/>
            <person name="MacDonald J."/>
            <person name="Syed K."/>
            <person name="Salamov A."/>
            <person name="Hori C."/>
            <person name="Aerts A."/>
            <person name="Henrissat B."/>
            <person name="Wiebenga A."/>
            <person name="vanKuyk P.A."/>
            <person name="Barry K."/>
            <person name="Lindquist E."/>
            <person name="LaButti K."/>
            <person name="Lapidus A."/>
            <person name="Lucas S."/>
            <person name="Coutinho P."/>
            <person name="Gong Y."/>
            <person name="Samejima M."/>
            <person name="Mahadevan R."/>
            <person name="Abou-Zaid M."/>
            <person name="de Vries R.P."/>
            <person name="Igarashi K."/>
            <person name="Yadav J.S."/>
            <person name="Grigoriev I.V."/>
            <person name="Master E.R."/>
        </authorList>
    </citation>
    <scope>NUCLEOTIDE SEQUENCE [LARGE SCALE GENOMIC DNA]</scope>
    <source>
        <strain evidence="4 5">HHB-10118-sp</strain>
    </source>
</reference>
<dbReference type="RefSeq" id="XP_007391502.1">
    <property type="nucleotide sequence ID" value="XM_007391440.1"/>
</dbReference>
<evidence type="ECO:0000256" key="2">
    <source>
        <dbReference type="ARBA" id="ARBA00022737"/>
    </source>
</evidence>
<evidence type="ECO:0000256" key="3">
    <source>
        <dbReference type="PROSITE-ProRule" id="PRU00221"/>
    </source>
</evidence>
<dbReference type="SUPFAM" id="SSF50978">
    <property type="entry name" value="WD40 repeat-like"/>
    <property type="match status" value="1"/>
</dbReference>
<accession>K5WII8</accession>
<evidence type="ECO:0000313" key="5">
    <source>
        <dbReference type="Proteomes" id="UP000008370"/>
    </source>
</evidence>
<evidence type="ECO:0000256" key="1">
    <source>
        <dbReference type="ARBA" id="ARBA00022574"/>
    </source>
</evidence>
<organism evidence="4 5">
    <name type="scientific">Phanerochaete carnosa (strain HHB-10118-sp)</name>
    <name type="common">White-rot fungus</name>
    <name type="synonym">Peniophora carnosa</name>
    <dbReference type="NCBI Taxonomy" id="650164"/>
    <lineage>
        <taxon>Eukaryota</taxon>
        <taxon>Fungi</taxon>
        <taxon>Dikarya</taxon>
        <taxon>Basidiomycota</taxon>
        <taxon>Agaricomycotina</taxon>
        <taxon>Agaricomycetes</taxon>
        <taxon>Polyporales</taxon>
        <taxon>Phanerochaetaceae</taxon>
        <taxon>Phanerochaete</taxon>
    </lineage>
</organism>
<feature type="repeat" description="WD" evidence="3">
    <location>
        <begin position="108"/>
        <end position="149"/>
    </location>
</feature>
<evidence type="ECO:0000313" key="4">
    <source>
        <dbReference type="EMBL" id="EKM58914.1"/>
    </source>
</evidence>
<dbReference type="PANTHER" id="PTHR19848:SF8">
    <property type="entry name" value="F-BOX AND WD REPEAT DOMAIN CONTAINING 7"/>
    <property type="match status" value="1"/>
</dbReference>
<dbReference type="SMART" id="SM00320">
    <property type="entry name" value="WD40"/>
    <property type="match status" value="2"/>
</dbReference>
<proteinExistence type="predicted"/>
<dbReference type="InterPro" id="IPR036322">
    <property type="entry name" value="WD40_repeat_dom_sf"/>
</dbReference>